<evidence type="ECO:0000313" key="2">
    <source>
        <dbReference type="Proteomes" id="UP000268684"/>
    </source>
</evidence>
<proteinExistence type="predicted"/>
<dbReference type="AlphaFoldDB" id="A0AAJ5N6F2"/>
<evidence type="ECO:0000313" key="1">
    <source>
        <dbReference type="EMBL" id="VBB12521.1"/>
    </source>
</evidence>
<dbReference type="Proteomes" id="UP000268684">
    <property type="component" value="Chromosome I"/>
</dbReference>
<keyword evidence="2" id="KW-1185">Reference proteome</keyword>
<name>A0AAJ5N6F2_9BURK</name>
<dbReference type="RefSeq" id="WP_408611194.1">
    <property type="nucleotide sequence ID" value="NZ_CADFDZ010000003.1"/>
</dbReference>
<protein>
    <submittedName>
        <fullName evidence="1">Uncharacterized protein</fullName>
    </submittedName>
</protein>
<reference evidence="1 2" key="1">
    <citation type="submission" date="2017-11" db="EMBL/GenBank/DDBJ databases">
        <authorList>
            <person name="Seth-Smith MB H."/>
        </authorList>
    </citation>
    <scope>NUCLEOTIDE SEQUENCE [LARGE SCALE GENOMIC DNA]</scope>
    <source>
        <strain evidence="1">E</strain>
    </source>
</reference>
<organism evidence="1 2">
    <name type="scientific">Burkholderia stabilis</name>
    <dbReference type="NCBI Taxonomy" id="95485"/>
    <lineage>
        <taxon>Bacteria</taxon>
        <taxon>Pseudomonadati</taxon>
        <taxon>Pseudomonadota</taxon>
        <taxon>Betaproteobacteria</taxon>
        <taxon>Burkholderiales</taxon>
        <taxon>Burkholderiaceae</taxon>
        <taxon>Burkholderia</taxon>
        <taxon>Burkholderia cepacia complex</taxon>
    </lineage>
</organism>
<gene>
    <name evidence="1" type="ORF">BSTAB16_2687</name>
</gene>
<sequence length="41" mass="4058">MSAVPAGALRPFHPAFPATRPAGACHGSLPGCPEGRGMVAN</sequence>
<dbReference type="EMBL" id="LR025742">
    <property type="protein sequence ID" value="VBB12521.1"/>
    <property type="molecule type" value="Genomic_DNA"/>
</dbReference>
<accession>A0AAJ5N6F2</accession>
<dbReference type="GeneID" id="71060224"/>